<keyword evidence="2" id="KW-1185">Reference proteome</keyword>
<dbReference type="EMBL" id="JAAAJA010002239">
    <property type="protein sequence ID" value="KAG0242127.1"/>
    <property type="molecule type" value="Genomic_DNA"/>
</dbReference>
<feature type="non-terminal residue" evidence="1">
    <location>
        <position position="77"/>
    </location>
</feature>
<evidence type="ECO:0000313" key="1">
    <source>
        <dbReference type="EMBL" id="KAG0242127.1"/>
    </source>
</evidence>
<reference evidence="1" key="1">
    <citation type="journal article" date="2020" name="Fungal Divers.">
        <title>Resolving the Mortierellaceae phylogeny through synthesis of multi-gene phylogenetics and phylogenomics.</title>
        <authorList>
            <person name="Vandepol N."/>
            <person name="Liber J."/>
            <person name="Desiro A."/>
            <person name="Na H."/>
            <person name="Kennedy M."/>
            <person name="Barry K."/>
            <person name="Grigoriev I.V."/>
            <person name="Miller A.N."/>
            <person name="O'Donnell K."/>
            <person name="Stajich J.E."/>
            <person name="Bonito G."/>
        </authorList>
    </citation>
    <scope>NUCLEOTIDE SEQUENCE</scope>
    <source>
        <strain evidence="1">KOD948</strain>
    </source>
</reference>
<sequence length="77" mass="8353">ADLKKITDEFFHPGSTHAKFLEEFVQGSYDLPVTKGSISGLPTVGKRGLAIAVQQGAKSGRKNISEIPWDTPPPSFR</sequence>
<organism evidence="1 2">
    <name type="scientific">Mortierella polycephala</name>
    <dbReference type="NCBI Taxonomy" id="41804"/>
    <lineage>
        <taxon>Eukaryota</taxon>
        <taxon>Fungi</taxon>
        <taxon>Fungi incertae sedis</taxon>
        <taxon>Mucoromycota</taxon>
        <taxon>Mortierellomycotina</taxon>
        <taxon>Mortierellomycetes</taxon>
        <taxon>Mortierellales</taxon>
        <taxon>Mortierellaceae</taxon>
        <taxon>Mortierella</taxon>
    </lineage>
</organism>
<comment type="caution">
    <text evidence="1">The sequence shown here is derived from an EMBL/GenBank/DDBJ whole genome shotgun (WGS) entry which is preliminary data.</text>
</comment>
<gene>
    <name evidence="1" type="ORF">BG011_003368</name>
</gene>
<evidence type="ECO:0000313" key="2">
    <source>
        <dbReference type="Proteomes" id="UP000726737"/>
    </source>
</evidence>
<name>A0A9P6PDY7_9FUNG</name>
<dbReference type="OrthoDB" id="2447692at2759"/>
<dbReference type="Proteomes" id="UP000726737">
    <property type="component" value="Unassembled WGS sequence"/>
</dbReference>
<accession>A0A9P6PDY7</accession>
<feature type="non-terminal residue" evidence="1">
    <location>
        <position position="1"/>
    </location>
</feature>
<protein>
    <submittedName>
        <fullName evidence="1">Uncharacterized protein</fullName>
    </submittedName>
</protein>
<dbReference type="AlphaFoldDB" id="A0A9P6PDY7"/>
<proteinExistence type="predicted"/>